<keyword evidence="18" id="KW-1185">Reference proteome</keyword>
<evidence type="ECO:0000313" key="18">
    <source>
        <dbReference type="Proteomes" id="UP000000753"/>
    </source>
</evidence>
<evidence type="ECO:0000256" key="12">
    <source>
        <dbReference type="ARBA" id="ARBA00023063"/>
    </source>
</evidence>
<keyword evidence="8 15" id="KW-0249">Electron transport</keyword>
<dbReference type="PANTHER" id="PTHR43105:SF11">
    <property type="entry name" value="PERIPLASMIC NITRATE REDUCTASE"/>
    <property type="match status" value="1"/>
</dbReference>
<evidence type="ECO:0000256" key="5">
    <source>
        <dbReference type="ARBA" id="ARBA00022723"/>
    </source>
</evidence>
<dbReference type="GO" id="GO:0050140">
    <property type="term" value="F:nitrate reductase (cytochrome) activity"/>
    <property type="evidence" value="ECO:0007669"/>
    <property type="project" value="UniProtKB-EC"/>
</dbReference>
<dbReference type="eggNOG" id="COG0243">
    <property type="taxonomic scope" value="Bacteria"/>
</dbReference>
<dbReference type="EC" id="1.9.6.1" evidence="15"/>
<dbReference type="InterPro" id="IPR050123">
    <property type="entry name" value="Prok_molybdopt-oxidoreductase"/>
</dbReference>
<feature type="binding site" evidence="15">
    <location>
        <position position="482"/>
    </location>
    <ligand>
        <name>Mo-bis(molybdopterin guanine dinucleotide)</name>
        <dbReference type="ChEBI" id="CHEBI:60539"/>
    </ligand>
</feature>
<feature type="binding site" evidence="15">
    <location>
        <begin position="508"/>
        <end position="509"/>
    </location>
    <ligand>
        <name>Mo-bis(molybdopterin guanine dinucleotide)</name>
        <dbReference type="ChEBI" id="CHEBI:60539"/>
    </ligand>
</feature>
<dbReference type="SUPFAM" id="SSF50692">
    <property type="entry name" value="ADC-like"/>
    <property type="match status" value="1"/>
</dbReference>
<dbReference type="GO" id="GO:0009325">
    <property type="term" value="C:nitrate reductase complex"/>
    <property type="evidence" value="ECO:0007669"/>
    <property type="project" value="TreeGrafter"/>
</dbReference>
<keyword evidence="9 15" id="KW-0560">Oxidoreductase</keyword>
<dbReference type="GO" id="GO:0006777">
    <property type="term" value="P:Mo-molybdopterin cofactor biosynthetic process"/>
    <property type="evidence" value="ECO:0007669"/>
    <property type="project" value="UniProtKB-UniRule"/>
</dbReference>
<comment type="caution">
    <text evidence="15">Lacks conserved residue(s) required for the propagation of feature annotation.</text>
</comment>
<keyword evidence="5 15" id="KW-0479">Metal-binding</keyword>
<evidence type="ECO:0000256" key="8">
    <source>
        <dbReference type="ARBA" id="ARBA00022982"/>
    </source>
</evidence>
<evidence type="ECO:0000256" key="3">
    <source>
        <dbReference type="ARBA" id="ARBA00022485"/>
    </source>
</evidence>
<dbReference type="GO" id="GO:0043546">
    <property type="term" value="F:molybdopterin cofactor binding"/>
    <property type="evidence" value="ECO:0007669"/>
    <property type="project" value="InterPro"/>
</dbReference>
<dbReference type="NCBIfam" id="NF010055">
    <property type="entry name" value="PRK13532.1"/>
    <property type="match status" value="1"/>
</dbReference>
<evidence type="ECO:0000256" key="6">
    <source>
        <dbReference type="ARBA" id="ARBA00022729"/>
    </source>
</evidence>
<feature type="binding site" evidence="15">
    <location>
        <position position="531"/>
    </location>
    <ligand>
        <name>Mo-bis(molybdopterin guanine dinucleotide)</name>
        <dbReference type="ChEBI" id="CHEBI:60539"/>
    </ligand>
</feature>
<feature type="binding site" evidence="15">
    <location>
        <begin position="212"/>
        <end position="219"/>
    </location>
    <ligand>
        <name>Mo-bis(molybdopterin guanine dinucleotide)</name>
        <dbReference type="ChEBI" id="CHEBI:60539"/>
    </ligand>
</feature>
<feature type="domain" description="4Fe-4S Mo/W bis-MGD-type" evidence="16">
    <location>
        <begin position="39"/>
        <end position="95"/>
    </location>
</feature>
<keyword evidence="6 15" id="KW-0732">Signal</keyword>
<dbReference type="NCBIfam" id="TIGR01706">
    <property type="entry name" value="NAPA"/>
    <property type="match status" value="1"/>
</dbReference>
<dbReference type="AlphaFoldDB" id="B8CTJ1"/>
<evidence type="ECO:0000256" key="11">
    <source>
        <dbReference type="ARBA" id="ARBA00023014"/>
    </source>
</evidence>
<comment type="function">
    <text evidence="14 15">Catalytic subunit of the periplasmic nitrate reductase complex NapAB. Receives electrons from NapB and catalyzes the reduction of nitrate to nitrite.</text>
</comment>
<dbReference type="GO" id="GO:0045333">
    <property type="term" value="P:cellular respiration"/>
    <property type="evidence" value="ECO:0007669"/>
    <property type="project" value="UniProtKB-ARBA"/>
</dbReference>
<evidence type="ECO:0000256" key="4">
    <source>
        <dbReference type="ARBA" id="ARBA00022505"/>
    </source>
</evidence>
<dbReference type="KEGG" id="swp:swp_4457"/>
<dbReference type="Pfam" id="PF04879">
    <property type="entry name" value="Molybdop_Fe4S4"/>
    <property type="match status" value="1"/>
</dbReference>
<evidence type="ECO:0000256" key="15">
    <source>
        <dbReference type="HAMAP-Rule" id="MF_01630"/>
    </source>
</evidence>
<keyword evidence="12 15" id="KW-0534">Nitrate assimilation</keyword>
<evidence type="ECO:0000259" key="16">
    <source>
        <dbReference type="PROSITE" id="PS51669"/>
    </source>
</evidence>
<evidence type="ECO:0000256" key="13">
    <source>
        <dbReference type="ARBA" id="ARBA00052176"/>
    </source>
</evidence>
<dbReference type="InterPro" id="IPR027467">
    <property type="entry name" value="MopterinOxRdtase_cofactor_BS"/>
</dbReference>
<dbReference type="GO" id="GO:0005506">
    <property type="term" value="F:iron ion binding"/>
    <property type="evidence" value="ECO:0007669"/>
    <property type="project" value="UniProtKB-UniRule"/>
</dbReference>
<dbReference type="Pfam" id="PF01568">
    <property type="entry name" value="Molydop_binding"/>
    <property type="match status" value="1"/>
</dbReference>
<keyword evidence="10 15" id="KW-0408">Iron</keyword>
<dbReference type="GO" id="GO:0042128">
    <property type="term" value="P:nitrate assimilation"/>
    <property type="evidence" value="ECO:0007669"/>
    <property type="project" value="UniProtKB-UniRule"/>
</dbReference>
<dbReference type="CDD" id="cd02754">
    <property type="entry name" value="MopB_Nitrate-R-NapA-like"/>
    <property type="match status" value="1"/>
</dbReference>
<accession>B8CTJ1</accession>
<feature type="binding site" evidence="15">
    <location>
        <position position="49"/>
    </location>
    <ligand>
        <name>[4Fe-4S] cluster</name>
        <dbReference type="ChEBI" id="CHEBI:49883"/>
    </ligand>
</feature>
<feature type="binding site" evidence="15">
    <location>
        <position position="53"/>
    </location>
    <ligand>
        <name>[4Fe-4S] cluster</name>
        <dbReference type="ChEBI" id="CHEBI:49883"/>
    </ligand>
</feature>
<dbReference type="CDD" id="cd02791">
    <property type="entry name" value="MopB_CT_Nitrate-R-NapA-like"/>
    <property type="match status" value="1"/>
</dbReference>
<dbReference type="GO" id="GO:0030151">
    <property type="term" value="F:molybdenum ion binding"/>
    <property type="evidence" value="ECO:0007669"/>
    <property type="project" value="InterPro"/>
</dbReference>
<evidence type="ECO:0000256" key="9">
    <source>
        <dbReference type="ARBA" id="ARBA00023002"/>
    </source>
</evidence>
<comment type="cofactor">
    <cofactor evidence="15">
        <name>[4Fe-4S] cluster</name>
        <dbReference type="ChEBI" id="CHEBI:49883"/>
    </cofactor>
    <text evidence="15">Binds 1 [4Fe-4S] cluster.</text>
</comment>
<dbReference type="PANTHER" id="PTHR43105">
    <property type="entry name" value="RESPIRATORY NITRATE REDUCTASE"/>
    <property type="match status" value="1"/>
</dbReference>
<name>B8CTJ1_SHEPW</name>
<dbReference type="Gene3D" id="3.30.200.210">
    <property type="match status" value="1"/>
</dbReference>
<dbReference type="HAMAP" id="MF_01630">
    <property type="entry name" value="Nitrate_reduct_NapA"/>
    <property type="match status" value="1"/>
</dbReference>
<feature type="binding site" evidence="15">
    <location>
        <begin position="717"/>
        <end position="726"/>
    </location>
    <ligand>
        <name>Mo-bis(molybdopterin guanine dinucleotide)</name>
        <dbReference type="ChEBI" id="CHEBI:60539"/>
    </ligand>
</feature>
<proteinExistence type="inferred from homology"/>
<feature type="binding site" evidence="15">
    <location>
        <position position="801"/>
    </location>
    <ligand>
        <name>Mo-bis(molybdopterin guanine dinucleotide)</name>
        <dbReference type="ChEBI" id="CHEBI:60539"/>
    </ligand>
</feature>
<dbReference type="RefSeq" id="WP_020914435.1">
    <property type="nucleotide sequence ID" value="NC_011566.1"/>
</dbReference>
<sequence>MSISRREFLKANAAVAAATAVGATLPVKIVEAAEQKDSIKWDKAPCRFCGVGCSVLVGTDNGKVVATKGDPESPVNKGLNCIKGYFLSKIMYGKDRLTTPLLRMKDGQYDKEGEFTPVSWDVALDTMADKWKNTLKTKGPTAVGMFGSGQWTVWEGYAASKLHKAGFLTNNIDPNARHCMASAVGGFMRTFGIDEPMGCYDDLEAADEFVLWGANMAEMHPILWARLSDRRLSSPTSRVHVLSTYENRSFDLSDNSMIFRPQSDLVILNYIANYIIQNDAVNKEFVTKHTKFALGTTDIGYGLRPEHPLEQKAKNPGNGKSAPISFDEYAKFVSTYTLEYAAEMSGVEPEKLELMAKAYADPKVKVMSLWTMGINQHVRGVWANNMLYNIHLLTGKIATPGNSPFSLTGQPSACGTAREVGTFAHRLPADMVVKNPKHRALTEKLWQVPEGTIPPKPGFHAVLQSRMLKDGKLNCYWTMCTNNMQAGPNINDEIYPGFRNPENFIVVSDPYPTVTAMAADLILPTAMWVEKEGAYGNAERRTHMWHQQVKPPEGAKSDLWQLMEFSKRFKVSEVWPAELIAKQPEYADKTLYDVLFANGVVNKFPAEECKAELNDESDAFGFYVQKGLFEEYAQFGRGHAHDLADFDSYHENRGARWPVVNGKETLRRFVEGSDPYVKAGEGFNFYGKPDGKAVIFALPFEPAAEEPNKEYDLWLSTGRVLEHWHTGSMTARVPELYRAYPDAQIFMHPEDAKARGVKRGDEVIVASPRGEVKTRVETKGRNKPPRGVAFMPFFDARQLVNKLLLDATDPLSKETDFKKCPVKVMKA</sequence>
<protein>
    <recommendedName>
        <fullName evidence="15">Periplasmic nitrate reductase</fullName>
        <ecNumber evidence="15">1.9.6.1</ecNumber>
    </recommendedName>
</protein>
<evidence type="ECO:0000256" key="10">
    <source>
        <dbReference type="ARBA" id="ARBA00023004"/>
    </source>
</evidence>
<evidence type="ECO:0000256" key="2">
    <source>
        <dbReference type="ARBA" id="ARBA00022448"/>
    </source>
</evidence>
<keyword evidence="4 15" id="KW-0500">Molybdenum</keyword>
<dbReference type="InterPro" id="IPR019546">
    <property type="entry name" value="TAT_signal_bac_arc"/>
</dbReference>
<dbReference type="Gene3D" id="3.40.50.740">
    <property type="match status" value="1"/>
</dbReference>
<dbReference type="Pfam" id="PF00384">
    <property type="entry name" value="Molybdopterin"/>
    <property type="match status" value="1"/>
</dbReference>
<comment type="cofactor">
    <cofactor evidence="15">
        <name>Mo-bis(molybdopterin guanine dinucleotide)</name>
        <dbReference type="ChEBI" id="CHEBI:60539"/>
    </cofactor>
    <text evidence="15">Binds 1 molybdenum-bis(molybdopterin guanine dinucleotide) (Mo-bis-MGD) cofactor per subunit.</text>
</comment>
<keyword evidence="3 15" id="KW-0004">4Fe-4S</keyword>
<feature type="binding site" evidence="15">
    <location>
        <position position="818"/>
    </location>
    <ligand>
        <name>Mo-bis(molybdopterin guanine dinucleotide)</name>
        <dbReference type="ChEBI" id="CHEBI:60539"/>
    </ligand>
</feature>
<feature type="binding site" evidence="15">
    <location>
        <position position="46"/>
    </location>
    <ligand>
        <name>[4Fe-4S] cluster</name>
        <dbReference type="ChEBI" id="CHEBI:49883"/>
    </ligand>
</feature>
<evidence type="ECO:0000313" key="17">
    <source>
        <dbReference type="EMBL" id="ACJ31100.1"/>
    </source>
</evidence>
<gene>
    <name evidence="15" type="primary">napA</name>
    <name evidence="17" type="ordered locus">swp_4457</name>
</gene>
<evidence type="ECO:0000256" key="1">
    <source>
        <dbReference type="ARBA" id="ARBA00008747"/>
    </source>
</evidence>
<dbReference type="InterPro" id="IPR041957">
    <property type="entry name" value="CT_Nitrate-R-NapA-like"/>
</dbReference>
<comment type="catalytic activity">
    <reaction evidence="13 15">
        <text>2 Fe(II)-[cytochrome] + nitrate + 2 H(+) = 2 Fe(III)-[cytochrome] + nitrite + H2O</text>
        <dbReference type="Rhea" id="RHEA:12909"/>
        <dbReference type="Rhea" id="RHEA-COMP:11777"/>
        <dbReference type="Rhea" id="RHEA-COMP:11778"/>
        <dbReference type="ChEBI" id="CHEBI:15377"/>
        <dbReference type="ChEBI" id="CHEBI:15378"/>
        <dbReference type="ChEBI" id="CHEBI:16301"/>
        <dbReference type="ChEBI" id="CHEBI:17632"/>
        <dbReference type="ChEBI" id="CHEBI:29033"/>
        <dbReference type="ChEBI" id="CHEBI:29034"/>
        <dbReference type="EC" id="1.9.6.1"/>
    </reaction>
</comment>
<dbReference type="EMBL" id="CP000472">
    <property type="protein sequence ID" value="ACJ31100.1"/>
    <property type="molecule type" value="Genomic_DNA"/>
</dbReference>
<dbReference type="InterPro" id="IPR006311">
    <property type="entry name" value="TAT_signal"/>
</dbReference>
<dbReference type="InterPro" id="IPR010051">
    <property type="entry name" value="Periplasm_NO3_reductase_lsu"/>
</dbReference>
<dbReference type="PROSITE" id="PS00551">
    <property type="entry name" value="MOLYBDOPTERIN_PROK_1"/>
    <property type="match status" value="1"/>
</dbReference>
<comment type="PTM">
    <text evidence="15">Predicted to be exported by the Tat system. The position of the signal peptide cleavage has not been experimentally proven.</text>
</comment>
<feature type="binding site" evidence="15">
    <location>
        <position position="376"/>
    </location>
    <ligand>
        <name>Mo-bis(molybdopterin guanine dinucleotide)</name>
        <dbReference type="ChEBI" id="CHEBI:60539"/>
    </ligand>
</feature>
<feature type="binding site" evidence="15">
    <location>
        <position position="81"/>
    </location>
    <ligand>
        <name>[4Fe-4S] cluster</name>
        <dbReference type="ChEBI" id="CHEBI:49883"/>
    </ligand>
</feature>
<dbReference type="GO" id="GO:0051539">
    <property type="term" value="F:4 iron, 4 sulfur cluster binding"/>
    <property type="evidence" value="ECO:0007669"/>
    <property type="project" value="UniProtKB-KW"/>
</dbReference>
<dbReference type="HOGENOM" id="CLU_000422_13_4_6"/>
<evidence type="ECO:0000256" key="14">
    <source>
        <dbReference type="ARBA" id="ARBA00055000"/>
    </source>
</evidence>
<keyword evidence="11 15" id="KW-0411">Iron-sulfur</keyword>
<dbReference type="InterPro" id="IPR006657">
    <property type="entry name" value="MoPterin_dinucl-bd_dom"/>
</dbReference>
<feature type="binding site" evidence="15">
    <location>
        <position position="150"/>
    </location>
    <ligand>
        <name>Mo-bis(molybdopterin guanine dinucleotide)</name>
        <dbReference type="ChEBI" id="CHEBI:60539"/>
    </ligand>
</feature>
<dbReference type="InterPro" id="IPR006656">
    <property type="entry name" value="Mopterin_OxRdtase"/>
</dbReference>
<feature type="binding site" evidence="15">
    <location>
        <position position="372"/>
    </location>
    <ligand>
        <name>Mo-bis(molybdopterin guanine dinucleotide)</name>
        <dbReference type="ChEBI" id="CHEBI:60539"/>
    </ligand>
</feature>
<dbReference type="GO" id="GO:0042597">
    <property type="term" value="C:periplasmic space"/>
    <property type="evidence" value="ECO:0007669"/>
    <property type="project" value="UniProtKB-SubCell"/>
</dbReference>
<evidence type="ECO:0000256" key="7">
    <source>
        <dbReference type="ARBA" id="ARBA00022764"/>
    </source>
</evidence>
<comment type="subcellular location">
    <subcellularLocation>
        <location evidence="15">Periplasm</location>
    </subcellularLocation>
</comment>
<dbReference type="PROSITE" id="PS51318">
    <property type="entry name" value="TAT"/>
    <property type="match status" value="1"/>
</dbReference>
<reference evidence="17 18" key="1">
    <citation type="journal article" date="2008" name="PLoS ONE">
        <title>Environmental adaptation: genomic analysis of the piezotolerant and psychrotolerant deep-sea iron reducing bacterium Shewanella piezotolerans WP3.</title>
        <authorList>
            <person name="Wang F."/>
            <person name="Wang J."/>
            <person name="Jian H."/>
            <person name="Zhang B."/>
            <person name="Li S."/>
            <person name="Wang F."/>
            <person name="Zeng X."/>
            <person name="Gao L."/>
            <person name="Bartlett D.H."/>
            <person name="Yu J."/>
            <person name="Hu S."/>
            <person name="Xiao X."/>
        </authorList>
    </citation>
    <scope>NUCLEOTIDE SEQUENCE [LARGE SCALE GENOMIC DNA]</scope>
    <source>
        <strain evidence="18">WP3 / JCM 13877</strain>
    </source>
</reference>
<dbReference type="NCBIfam" id="TIGR01409">
    <property type="entry name" value="TAT_signal_seq"/>
    <property type="match status" value="1"/>
</dbReference>
<dbReference type="Gene3D" id="3.40.228.10">
    <property type="entry name" value="Dimethylsulfoxide Reductase, domain 2"/>
    <property type="match status" value="1"/>
</dbReference>
<feature type="binding site" evidence="15">
    <location>
        <position position="793"/>
    </location>
    <ligand>
        <name>substrate</name>
    </ligand>
</feature>
<dbReference type="OrthoDB" id="9810782at2"/>
<feature type="binding site" evidence="15">
    <location>
        <position position="175"/>
    </location>
    <ligand>
        <name>Mo-bis(molybdopterin guanine dinucleotide)</name>
        <dbReference type="ChEBI" id="CHEBI:60539"/>
    </ligand>
</feature>
<dbReference type="GO" id="GO:0016020">
    <property type="term" value="C:membrane"/>
    <property type="evidence" value="ECO:0007669"/>
    <property type="project" value="TreeGrafter"/>
</dbReference>
<dbReference type="InterPro" id="IPR009010">
    <property type="entry name" value="Asp_de-COase-like_dom_sf"/>
</dbReference>
<dbReference type="FunFam" id="2.40.40.20:FF:000005">
    <property type="entry name" value="Periplasmic nitrate reductase"/>
    <property type="match status" value="1"/>
</dbReference>
<dbReference type="SMART" id="SM00926">
    <property type="entry name" value="Molybdop_Fe4S4"/>
    <property type="match status" value="1"/>
</dbReference>
<feature type="binding site" evidence="15">
    <location>
        <position position="83"/>
    </location>
    <ligand>
        <name>Mo-bis(molybdopterin guanine dinucleotide)</name>
        <dbReference type="ChEBI" id="CHEBI:60539"/>
    </ligand>
</feature>
<keyword evidence="2 15" id="KW-0813">Transport</keyword>
<dbReference type="Pfam" id="PF10518">
    <property type="entry name" value="TAT_signal"/>
    <property type="match status" value="1"/>
</dbReference>
<dbReference type="InterPro" id="IPR006963">
    <property type="entry name" value="Mopterin_OxRdtase_4Fe-4S_dom"/>
</dbReference>
<dbReference type="GO" id="GO:0009055">
    <property type="term" value="F:electron transfer activity"/>
    <property type="evidence" value="ECO:0007669"/>
    <property type="project" value="UniProtKB-UniRule"/>
</dbReference>
<dbReference type="Gene3D" id="2.40.40.20">
    <property type="match status" value="1"/>
</dbReference>
<feature type="binding site" evidence="15">
    <location>
        <begin position="262"/>
        <end position="264"/>
    </location>
    <ligand>
        <name>Mo-bis(molybdopterin guanine dinucleotide)</name>
        <dbReference type="ChEBI" id="CHEBI:60539"/>
    </ligand>
</feature>
<organism evidence="17 18">
    <name type="scientific">Shewanella piezotolerans (strain WP3 / JCM 13877)</name>
    <dbReference type="NCBI Taxonomy" id="225849"/>
    <lineage>
        <taxon>Bacteria</taxon>
        <taxon>Pseudomonadati</taxon>
        <taxon>Pseudomonadota</taxon>
        <taxon>Gammaproteobacteria</taxon>
        <taxon>Alteromonadales</taxon>
        <taxon>Shewanellaceae</taxon>
        <taxon>Shewanella</taxon>
    </lineage>
</organism>
<feature type="binding site" evidence="15">
    <location>
        <position position="558"/>
    </location>
    <ligand>
        <name>Mo-bis(molybdopterin guanine dinucleotide)</name>
        <dbReference type="ChEBI" id="CHEBI:60539"/>
    </ligand>
</feature>
<comment type="subunit">
    <text evidence="15">Component of the periplasmic nitrate reductase NapAB complex composed of NapA and NapB.</text>
</comment>
<dbReference type="Proteomes" id="UP000000753">
    <property type="component" value="Chromosome"/>
</dbReference>
<dbReference type="STRING" id="225849.swp_4457"/>
<dbReference type="PROSITE" id="PS51669">
    <property type="entry name" value="4FE4S_MOW_BIS_MGD"/>
    <property type="match status" value="1"/>
</dbReference>
<feature type="binding site" evidence="15">
    <location>
        <position position="179"/>
    </location>
    <ligand>
        <name>Mo-bis(molybdopterin guanine dinucleotide)</name>
        <dbReference type="ChEBI" id="CHEBI:60539"/>
    </ligand>
</feature>
<comment type="similarity">
    <text evidence="1 15">Belongs to the prokaryotic molybdopterin-containing oxidoreductase family. NasA/NapA/NarB subfamily.</text>
</comment>
<keyword evidence="7 15" id="KW-0574">Periplasm</keyword>
<dbReference type="SUPFAM" id="SSF53706">
    <property type="entry name" value="Formate dehydrogenase/DMSO reductase, domains 1-3"/>
    <property type="match status" value="1"/>
</dbReference>